<keyword evidence="9" id="KW-1185">Reference proteome</keyword>
<dbReference type="EMBL" id="RYYU01000001">
    <property type="protein sequence ID" value="RUL60116.1"/>
    <property type="molecule type" value="Genomic_DNA"/>
</dbReference>
<dbReference type="Pfam" id="PF12698">
    <property type="entry name" value="ABC2_membrane_3"/>
    <property type="match status" value="1"/>
</dbReference>
<dbReference type="GO" id="GO:0005886">
    <property type="term" value="C:plasma membrane"/>
    <property type="evidence" value="ECO:0007669"/>
    <property type="project" value="UniProtKB-SubCell"/>
</dbReference>
<dbReference type="InterPro" id="IPR013525">
    <property type="entry name" value="ABC2_TM"/>
</dbReference>
<dbReference type="GO" id="GO:0140359">
    <property type="term" value="F:ABC-type transporter activity"/>
    <property type="evidence" value="ECO:0007669"/>
    <property type="project" value="InterPro"/>
</dbReference>
<comment type="caution">
    <text evidence="8">The sequence shown here is derived from an EMBL/GenBank/DDBJ whole genome shotgun (WGS) entry which is preliminary data.</text>
</comment>
<protein>
    <submittedName>
        <fullName evidence="8">ABC transporter permease</fullName>
    </submittedName>
</protein>
<accession>A0A432LMY2</accession>
<dbReference type="PANTHER" id="PTHR30294:SF47">
    <property type="entry name" value="INNER MEMBRANE TRANSPORT PERMEASE YHHJ"/>
    <property type="match status" value="1"/>
</dbReference>
<evidence type="ECO:0000313" key="9">
    <source>
        <dbReference type="Proteomes" id="UP000278983"/>
    </source>
</evidence>
<keyword evidence="3 6" id="KW-0812">Transmembrane</keyword>
<evidence type="ECO:0000256" key="5">
    <source>
        <dbReference type="ARBA" id="ARBA00023136"/>
    </source>
</evidence>
<evidence type="ECO:0000256" key="1">
    <source>
        <dbReference type="ARBA" id="ARBA00004651"/>
    </source>
</evidence>
<dbReference type="AlphaFoldDB" id="A0A432LMY2"/>
<feature type="transmembrane region" description="Helical" evidence="6">
    <location>
        <begin position="248"/>
        <end position="267"/>
    </location>
</feature>
<organism evidence="8 9">
    <name type="scientific">Prevotella koreensis</name>
    <dbReference type="NCBI Taxonomy" id="2490854"/>
    <lineage>
        <taxon>Bacteria</taxon>
        <taxon>Pseudomonadati</taxon>
        <taxon>Bacteroidota</taxon>
        <taxon>Bacteroidia</taxon>
        <taxon>Bacteroidales</taxon>
        <taxon>Prevotellaceae</taxon>
        <taxon>Prevotella</taxon>
    </lineage>
</organism>
<evidence type="ECO:0000256" key="3">
    <source>
        <dbReference type="ARBA" id="ARBA00022692"/>
    </source>
</evidence>
<dbReference type="PANTHER" id="PTHR30294">
    <property type="entry name" value="MEMBRANE COMPONENT OF ABC TRANSPORTER YHHJ-RELATED"/>
    <property type="match status" value="1"/>
</dbReference>
<keyword evidence="4 6" id="KW-1133">Transmembrane helix</keyword>
<feature type="domain" description="ABC-2 type transporter transmembrane" evidence="7">
    <location>
        <begin position="28"/>
        <end position="373"/>
    </location>
</feature>
<feature type="transmembrane region" description="Helical" evidence="6">
    <location>
        <begin position="194"/>
        <end position="215"/>
    </location>
</feature>
<proteinExistence type="predicted"/>
<feature type="transmembrane region" description="Helical" evidence="6">
    <location>
        <begin position="310"/>
        <end position="332"/>
    </location>
</feature>
<sequence length="393" mass="44863">MYSKRNPFLRILSVARRECGIMMSTPIYLFCMVVFPIVSVIFFTSMMDDGLPQEMPIGIVDNDNTVTTRSIIRRLDAMQTNKVVGRYATPAEARAAMQRNEIYAFLYIPAGTTSDLMSQRRPKVSFYFNSTMLMAGALLYRDMRTVCTLASAAVGQATMRARGHTDDQILAFLQPISIDLHMIGNPWLNYNFYLGSFIIPGLLLLFVFLITAYSIGTELKFRRSKVLMRLSDNDIWVAMLGKMLPQTLIFLTIFYGYLIYIYGFLGFPHQGNWFTIALIGFLAVVASQSFGMFVFGLIPSLRLSMSVCSLWAMLGFTMCGAAFPLFAMHPMLEAFGQLFPLRHYYMFYQICVFNGYPMSDAWFNLIALIVFICLPIFVMKNLRRAMLEYVYIP</sequence>
<dbReference type="InterPro" id="IPR051449">
    <property type="entry name" value="ABC-2_transporter_component"/>
</dbReference>
<keyword evidence="2" id="KW-1003">Cell membrane</keyword>
<evidence type="ECO:0000313" key="8">
    <source>
        <dbReference type="EMBL" id="RUL60116.1"/>
    </source>
</evidence>
<comment type="subcellular location">
    <subcellularLocation>
        <location evidence="1">Cell membrane</location>
        <topology evidence="1">Multi-pass membrane protein</topology>
    </subcellularLocation>
</comment>
<name>A0A432LMY2_9BACT</name>
<feature type="transmembrane region" description="Helical" evidence="6">
    <location>
        <begin position="361"/>
        <end position="379"/>
    </location>
</feature>
<dbReference type="Gene3D" id="3.40.1710.10">
    <property type="entry name" value="abc type-2 transporter like domain"/>
    <property type="match status" value="1"/>
</dbReference>
<dbReference type="Proteomes" id="UP000278983">
    <property type="component" value="Unassembled WGS sequence"/>
</dbReference>
<evidence type="ECO:0000256" key="2">
    <source>
        <dbReference type="ARBA" id="ARBA00022475"/>
    </source>
</evidence>
<dbReference type="OrthoDB" id="9811522at2"/>
<dbReference type="RefSeq" id="WP_126679209.1">
    <property type="nucleotide sequence ID" value="NZ_RYYU01000001.1"/>
</dbReference>
<gene>
    <name evidence="8" type="ORF">EHV08_10425</name>
</gene>
<keyword evidence="5 6" id="KW-0472">Membrane</keyword>
<reference evidence="8 9" key="1">
    <citation type="submission" date="2018-12" db="EMBL/GenBank/DDBJ databases">
        <title>Genome sequencing of Prevotella sp. KCOM 3155 (= JS262).</title>
        <authorList>
            <person name="Kook J.-K."/>
            <person name="Park S.-N."/>
            <person name="Lim Y.K."/>
        </authorList>
    </citation>
    <scope>NUCLEOTIDE SEQUENCE [LARGE SCALE GENOMIC DNA]</scope>
    <source>
        <strain evidence="8 9">KCOM 3155</strain>
    </source>
</reference>
<evidence type="ECO:0000256" key="4">
    <source>
        <dbReference type="ARBA" id="ARBA00022989"/>
    </source>
</evidence>
<feature type="transmembrane region" description="Helical" evidence="6">
    <location>
        <begin position="21"/>
        <end position="43"/>
    </location>
</feature>
<evidence type="ECO:0000256" key="6">
    <source>
        <dbReference type="SAM" id="Phobius"/>
    </source>
</evidence>
<evidence type="ECO:0000259" key="7">
    <source>
        <dbReference type="Pfam" id="PF12698"/>
    </source>
</evidence>
<feature type="transmembrane region" description="Helical" evidence="6">
    <location>
        <begin position="273"/>
        <end position="298"/>
    </location>
</feature>